<dbReference type="Gene3D" id="2.120.10.30">
    <property type="entry name" value="TolB, C-terminal domain"/>
    <property type="match status" value="2"/>
</dbReference>
<evidence type="ECO:0000313" key="1">
    <source>
        <dbReference type="EMBL" id="MBD2182914.1"/>
    </source>
</evidence>
<dbReference type="PANTHER" id="PTHR40274">
    <property type="entry name" value="VIRGINIAMYCIN B LYASE"/>
    <property type="match status" value="1"/>
</dbReference>
<sequence>MVDAIGLFDEKFYLNSNPDVASALINGLFNSGLDHFNAYGRFEGRDPSALFNTSFYLERNADVATAVESDRITAYDHFQQFGRFEGRDPSTLFNTGAYLEKNADVATAVESDRITAYDHFQQFGQFENRDPNTLFNTRIYLQRNPDVAAAVQRGELTAFDHFVKFGIKEQRFPVQAFRVLDTFLVGNTEGNNVLRFDPKTGTFLGEFIPANSGGLFSPDNLLYGPDGNGDGISDLYISSGNKPATAREQGASAILRYDGVTGAFIDVFVGDHPNTPADETGGLFRPYGTAFGPDGNLYVSSFLSDRILRYNGKTGQFIDVFATGNQQPGGLNGPNGLLFGLDGSLYVTTEGSIARNGEADFSDGLPSQLLRYNIQTKQSTVFASPSPSPESFGFVSLLGMAINPIDGDLYVSDFANDIRRYDLETGNSVSVLSTNYTGTSPSSNFIGSLAFAPDGNLFVVGFDNRRNASNIGAVLRYNGTTRSLLVPPDTRLARPIGITFFLG</sequence>
<dbReference type="Proteomes" id="UP000641646">
    <property type="component" value="Unassembled WGS sequence"/>
</dbReference>
<reference evidence="1" key="1">
    <citation type="journal article" date="2015" name="ISME J.">
        <title>Draft Genome Sequence of Streptomyces incarnatus NRRL8089, which Produces the Nucleoside Antibiotic Sinefungin.</title>
        <authorList>
            <person name="Oshima K."/>
            <person name="Hattori M."/>
            <person name="Shimizu H."/>
            <person name="Fukuda K."/>
            <person name="Nemoto M."/>
            <person name="Inagaki K."/>
            <person name="Tamura T."/>
        </authorList>
    </citation>
    <scope>NUCLEOTIDE SEQUENCE</scope>
    <source>
        <strain evidence="1">FACHB-1375</strain>
    </source>
</reference>
<proteinExistence type="predicted"/>
<dbReference type="InterPro" id="IPR051344">
    <property type="entry name" value="Vgb"/>
</dbReference>
<accession>A0A926VFH2</accession>
<reference evidence="1" key="2">
    <citation type="submission" date="2020-08" db="EMBL/GenBank/DDBJ databases">
        <authorList>
            <person name="Chen M."/>
            <person name="Teng W."/>
            <person name="Zhao L."/>
            <person name="Hu C."/>
            <person name="Zhou Y."/>
            <person name="Han B."/>
            <person name="Song L."/>
            <person name="Shu W."/>
        </authorList>
    </citation>
    <scope>NUCLEOTIDE SEQUENCE</scope>
    <source>
        <strain evidence="1">FACHB-1375</strain>
    </source>
</reference>
<name>A0A926VFH2_9CYAN</name>
<protein>
    <submittedName>
        <fullName evidence="1">NHL repeat-containing protein</fullName>
    </submittedName>
</protein>
<dbReference type="PANTHER" id="PTHR40274:SF3">
    <property type="entry name" value="VIRGINIAMYCIN B LYASE"/>
    <property type="match status" value="1"/>
</dbReference>
<gene>
    <name evidence="1" type="ORF">H6G03_17885</name>
</gene>
<evidence type="ECO:0000313" key="2">
    <source>
        <dbReference type="Proteomes" id="UP000641646"/>
    </source>
</evidence>
<dbReference type="InterPro" id="IPR011042">
    <property type="entry name" value="6-blade_b-propeller_TolB-like"/>
</dbReference>
<organism evidence="1 2">
    <name type="scientific">Aerosakkonema funiforme FACHB-1375</name>
    <dbReference type="NCBI Taxonomy" id="2949571"/>
    <lineage>
        <taxon>Bacteria</taxon>
        <taxon>Bacillati</taxon>
        <taxon>Cyanobacteriota</taxon>
        <taxon>Cyanophyceae</taxon>
        <taxon>Oscillatoriophycideae</taxon>
        <taxon>Aerosakkonematales</taxon>
        <taxon>Aerosakkonemataceae</taxon>
        <taxon>Aerosakkonema</taxon>
    </lineage>
</organism>
<dbReference type="SUPFAM" id="SSF101898">
    <property type="entry name" value="NHL repeat"/>
    <property type="match status" value="1"/>
</dbReference>
<comment type="caution">
    <text evidence="1">The sequence shown here is derived from an EMBL/GenBank/DDBJ whole genome shotgun (WGS) entry which is preliminary data.</text>
</comment>
<dbReference type="CDD" id="cd05819">
    <property type="entry name" value="NHL"/>
    <property type="match status" value="1"/>
</dbReference>
<dbReference type="RefSeq" id="WP_190466161.1">
    <property type="nucleotide sequence ID" value="NZ_JACJPW010000044.1"/>
</dbReference>
<dbReference type="EMBL" id="JACJPW010000044">
    <property type="protein sequence ID" value="MBD2182914.1"/>
    <property type="molecule type" value="Genomic_DNA"/>
</dbReference>
<keyword evidence="2" id="KW-1185">Reference proteome</keyword>
<dbReference type="AlphaFoldDB" id="A0A926VFH2"/>